<dbReference type="PANTHER" id="PTHR46947:SF1">
    <property type="entry name" value="WD REPEAT-CONTAINING PROTEIN 73"/>
    <property type="match status" value="1"/>
</dbReference>
<dbReference type="Ensembl" id="ENSEBUT00000023627.1">
    <property type="protein sequence ID" value="ENSEBUP00000023050.1"/>
    <property type="gene ID" value="ENSEBUG00000014205.1"/>
</dbReference>
<sequence length="301" mass="33189">HTAQHNDVLELQLPSKLLQLSGQEMCPERDFKVIRGGFSERPIHCLKYIPEHRSRFPKHFNSGINEGTLKLCECNFCLIASSFETNEQSKKISPILEFSSSGSGWIPSLPFSGSKHGNTPLADLTFLDRHSFLTCTSNGDLYRLDTRVPPESLEPADSSTTDLKDAVRGVAVSATQVARLSASGTFHLFDIRELQSPVGTAGVMPSTPALESDLCVAWAPHLPGYIAMSGFESIVQIYDTSTWNSIPRQALPVFTHEGHAPGKTHPQHPRVSALAWHPLKARTVFSADEYGTLQAWNWVPD</sequence>
<dbReference type="PANTHER" id="PTHR46947">
    <property type="entry name" value="WD REPEAT-CONTAINING PROTEIN 73"/>
    <property type="match status" value="1"/>
</dbReference>
<reference evidence="1" key="1">
    <citation type="submission" date="2025-08" db="UniProtKB">
        <authorList>
            <consortium name="Ensembl"/>
        </authorList>
    </citation>
    <scope>IDENTIFICATION</scope>
</reference>
<dbReference type="GO" id="GO:0005829">
    <property type="term" value="C:cytosol"/>
    <property type="evidence" value="ECO:0007669"/>
    <property type="project" value="TreeGrafter"/>
</dbReference>
<dbReference type="GO" id="GO:0000922">
    <property type="term" value="C:spindle pole"/>
    <property type="evidence" value="ECO:0007669"/>
    <property type="project" value="TreeGrafter"/>
</dbReference>
<dbReference type="Gene3D" id="2.130.10.10">
    <property type="entry name" value="YVTN repeat-like/Quinoprotein amine dehydrogenase"/>
    <property type="match status" value="1"/>
</dbReference>
<dbReference type="OMA" id="THEGHAP"/>
<name>A0A8C4R0N9_EPTBU</name>
<keyword evidence="2" id="KW-1185">Reference proteome</keyword>
<dbReference type="GO" id="GO:0031122">
    <property type="term" value="P:cytoplasmic microtubule organization"/>
    <property type="evidence" value="ECO:0007669"/>
    <property type="project" value="TreeGrafter"/>
</dbReference>
<dbReference type="InterPro" id="IPR042795">
    <property type="entry name" value="Wdr73"/>
</dbReference>
<reference evidence="1" key="2">
    <citation type="submission" date="2025-09" db="UniProtKB">
        <authorList>
            <consortium name="Ensembl"/>
        </authorList>
    </citation>
    <scope>IDENTIFICATION</scope>
</reference>
<dbReference type="Proteomes" id="UP000694388">
    <property type="component" value="Unplaced"/>
</dbReference>
<dbReference type="InterPro" id="IPR036322">
    <property type="entry name" value="WD40_repeat_dom_sf"/>
</dbReference>
<dbReference type="AlphaFoldDB" id="A0A8C4R0N9"/>
<protein>
    <recommendedName>
        <fullName evidence="3">WD repeat domain 73</fullName>
    </recommendedName>
</protein>
<proteinExistence type="predicted"/>
<dbReference type="InterPro" id="IPR015943">
    <property type="entry name" value="WD40/YVTN_repeat-like_dom_sf"/>
</dbReference>
<accession>A0A8C4R0N9</accession>
<dbReference type="SUPFAM" id="SSF50978">
    <property type="entry name" value="WD40 repeat-like"/>
    <property type="match status" value="1"/>
</dbReference>
<evidence type="ECO:0008006" key="3">
    <source>
        <dbReference type="Google" id="ProtNLM"/>
    </source>
</evidence>
<dbReference type="GeneTree" id="ENSGT00940000167954"/>
<organism evidence="1 2">
    <name type="scientific">Eptatretus burgeri</name>
    <name type="common">Inshore hagfish</name>
    <dbReference type="NCBI Taxonomy" id="7764"/>
    <lineage>
        <taxon>Eukaryota</taxon>
        <taxon>Metazoa</taxon>
        <taxon>Chordata</taxon>
        <taxon>Craniata</taxon>
        <taxon>Vertebrata</taxon>
        <taxon>Cyclostomata</taxon>
        <taxon>Myxini</taxon>
        <taxon>Myxiniformes</taxon>
        <taxon>Myxinidae</taxon>
        <taxon>Eptatretinae</taxon>
        <taxon>Eptatretus</taxon>
    </lineage>
</organism>
<evidence type="ECO:0000313" key="2">
    <source>
        <dbReference type="Proteomes" id="UP000694388"/>
    </source>
</evidence>
<evidence type="ECO:0000313" key="1">
    <source>
        <dbReference type="Ensembl" id="ENSEBUP00000023050.1"/>
    </source>
</evidence>